<reference evidence="1" key="1">
    <citation type="submission" date="2024-05" db="EMBL/GenBank/DDBJ databases">
        <title>Draft genome sequence of Pseudomonas iranensis M7D1.</title>
        <authorList>
            <person name="Miller S.L."/>
            <person name="Nsubuga A."/>
            <person name="Lu N."/>
            <person name="King J."/>
            <person name="Shears P."/>
            <person name="Lawson P.A."/>
        </authorList>
    </citation>
    <scope>NUCLEOTIDE SEQUENCE</scope>
    <source>
        <strain evidence="1">M7D1</strain>
    </source>
</reference>
<accession>A0AAU7EYH8</accession>
<protein>
    <submittedName>
        <fullName evidence="1">DUF2971 domain-containing protein</fullName>
    </submittedName>
</protein>
<dbReference type="InterPro" id="IPR021352">
    <property type="entry name" value="DUF2971"/>
</dbReference>
<dbReference type="AlphaFoldDB" id="A0AAU7EYH8"/>
<dbReference type="Pfam" id="PF11185">
    <property type="entry name" value="DUF2971"/>
    <property type="match status" value="1"/>
</dbReference>
<evidence type="ECO:0000313" key="1">
    <source>
        <dbReference type="EMBL" id="XBL97409.1"/>
    </source>
</evidence>
<gene>
    <name evidence="1" type="ORF">ABHN08_05405</name>
</gene>
<organism evidence="1">
    <name type="scientific">Pseudomonas iranensis</name>
    <dbReference type="NCBI Taxonomy" id="2745503"/>
    <lineage>
        <taxon>Bacteria</taxon>
        <taxon>Pseudomonadati</taxon>
        <taxon>Pseudomonadota</taxon>
        <taxon>Gammaproteobacteria</taxon>
        <taxon>Pseudomonadales</taxon>
        <taxon>Pseudomonadaceae</taxon>
        <taxon>Pseudomonas</taxon>
    </lineage>
</organism>
<dbReference type="EMBL" id="CP157354">
    <property type="protein sequence ID" value="XBL97409.1"/>
    <property type="molecule type" value="Genomic_DNA"/>
</dbReference>
<name>A0AAU7EYH8_9PSED</name>
<proteinExistence type="predicted"/>
<sequence length="259" mass="30364">MDVENIYDELIKLIIEVDDLGAVDVKTAQQLKSPFIPKSIFKYRLGQYSKDGICWDIENLKNNAIRMTLPEDFNDPYDSSFNISIKANNEIERQLLDQIIYSPAKRSMRICCFSESIESMLMWTHYASDHKGFAIEYGPHEKTSFALQLWPVFYRDELFDISKYLTRIKSSLIPILPALHKAFDWKYEKEWRLIMAGQQGDSFQVPTPKAIYMGSNVCPDVERDLKEIAYERKIKLCRMSHDRNKFKMDMTLVENSKNN</sequence>